<keyword evidence="2" id="KW-1185">Reference proteome</keyword>
<reference evidence="1 2" key="1">
    <citation type="submission" date="2018-05" db="EMBL/GenBank/DDBJ databases">
        <title>Draft genome of Methanospirillum stamsii Pt1.</title>
        <authorList>
            <person name="Dueholm M.S."/>
            <person name="Nielsen P.H."/>
            <person name="Bakmann L.F."/>
            <person name="Otzen D.E."/>
        </authorList>
    </citation>
    <scope>NUCLEOTIDE SEQUENCE [LARGE SCALE GENOMIC DNA]</scope>
    <source>
        <strain evidence="1 2">Pt1</strain>
    </source>
</reference>
<comment type="caution">
    <text evidence="1">The sequence shown here is derived from an EMBL/GenBank/DDBJ whole genome shotgun (WGS) entry which is preliminary data.</text>
</comment>
<dbReference type="RefSeq" id="WP_109939641.1">
    <property type="nucleotide sequence ID" value="NZ_CP176366.1"/>
</dbReference>
<dbReference type="AlphaFoldDB" id="A0A2V2ND91"/>
<organism evidence="1 2">
    <name type="scientific">Methanospirillum stamsii</name>
    <dbReference type="NCBI Taxonomy" id="1277351"/>
    <lineage>
        <taxon>Archaea</taxon>
        <taxon>Methanobacteriati</taxon>
        <taxon>Methanobacteriota</taxon>
        <taxon>Stenosarchaea group</taxon>
        <taxon>Methanomicrobia</taxon>
        <taxon>Methanomicrobiales</taxon>
        <taxon>Methanospirillaceae</taxon>
        <taxon>Methanospirillum</taxon>
    </lineage>
</organism>
<sequence>MNRLDNIIDCHRNETGSRSDIPISSLRNRVVTWQSSAWLYLIAGTPTFRMAVIGLMGNHPLVRNIIRHNIPNIPCATPVMEEQSCL</sequence>
<dbReference type="Proteomes" id="UP000245934">
    <property type="component" value="Unassembled WGS sequence"/>
</dbReference>
<gene>
    <name evidence="1" type="ORF">DLD82_03035</name>
</gene>
<dbReference type="EMBL" id="QGMZ01000008">
    <property type="protein sequence ID" value="PWR75576.1"/>
    <property type="molecule type" value="Genomic_DNA"/>
</dbReference>
<dbReference type="GeneID" id="97609332"/>
<evidence type="ECO:0000313" key="1">
    <source>
        <dbReference type="EMBL" id="PWR75576.1"/>
    </source>
</evidence>
<evidence type="ECO:0000313" key="2">
    <source>
        <dbReference type="Proteomes" id="UP000245934"/>
    </source>
</evidence>
<name>A0A2V2ND91_9EURY</name>
<accession>A0A2V2ND91</accession>
<protein>
    <submittedName>
        <fullName evidence="1">Uncharacterized protein</fullName>
    </submittedName>
</protein>
<proteinExistence type="predicted"/>